<dbReference type="EMBL" id="CP004144">
    <property type="protein sequence ID" value="AGF96628.1"/>
    <property type="molecule type" value="Genomic_DNA"/>
</dbReference>
<reference evidence="1 2" key="1">
    <citation type="journal article" date="2013" name="Genome Announc.">
        <title>Complete Genome of a Methanosarcina mazei Strain Isolated from Sediment Samples from an Amazonian Flooded Area.</title>
        <authorList>
            <person name="Assis das Gracas D."/>
            <person name="Thiago Juca Ramos R."/>
            <person name="Vieira Araujo A.C."/>
            <person name="Zahlouth R."/>
            <person name="Ribeiro Carneiro A."/>
            <person name="Souza Lopes T."/>
            <person name="Azevedo Barauna R."/>
            <person name="Azevedo V."/>
            <person name="Cruz Schneider M.P."/>
            <person name="Pellizari V.H."/>
            <person name="Silva A."/>
        </authorList>
    </citation>
    <scope>NUCLEOTIDE SEQUENCE [LARGE SCALE GENOMIC DNA]</scope>
    <source>
        <strain evidence="1 2">Tuc01</strain>
    </source>
</reference>
<dbReference type="KEGG" id="mmaz:MmTuc01_1241"/>
<dbReference type="HOGENOM" id="CLU_3227831_0_0_2"/>
<accession>M1Q8V4</accession>
<evidence type="ECO:0000313" key="2">
    <source>
        <dbReference type="Proteomes" id="UP000011718"/>
    </source>
</evidence>
<proteinExistence type="predicted"/>
<organism evidence="1 2">
    <name type="scientific">Methanosarcina mazei Tuc01</name>
    <dbReference type="NCBI Taxonomy" id="1236903"/>
    <lineage>
        <taxon>Archaea</taxon>
        <taxon>Methanobacteriati</taxon>
        <taxon>Methanobacteriota</taxon>
        <taxon>Stenosarchaea group</taxon>
        <taxon>Methanomicrobia</taxon>
        <taxon>Methanosarcinales</taxon>
        <taxon>Methanosarcinaceae</taxon>
        <taxon>Methanosarcina</taxon>
    </lineage>
</organism>
<dbReference type="BioCyc" id="MMAZ1236903:G139K-1186-MONOMER"/>
<protein>
    <submittedName>
        <fullName evidence="1">Uncharacterized protein</fullName>
    </submittedName>
</protein>
<dbReference type="AlphaFoldDB" id="M1Q8V4"/>
<dbReference type="Proteomes" id="UP000011718">
    <property type="component" value="Chromosome"/>
</dbReference>
<sequence>MKQPVPKKERLRWIKREKISGEKAGAFPKIFFHPKTYKSQVTY</sequence>
<name>M1Q8V4_METMZ</name>
<gene>
    <name evidence="1" type="ORF">MmTuc01_1241</name>
</gene>
<evidence type="ECO:0000313" key="1">
    <source>
        <dbReference type="EMBL" id="AGF96628.1"/>
    </source>
</evidence>